<dbReference type="VEuPathDB" id="VectorBase:LLOJ003923"/>
<reference evidence="8" key="1">
    <citation type="submission" date="2020-05" db="UniProtKB">
        <authorList>
            <consortium name="EnsemblMetazoa"/>
        </authorList>
    </citation>
    <scope>IDENTIFICATION</scope>
    <source>
        <strain evidence="8">Jacobina</strain>
    </source>
</reference>
<evidence type="ECO:0000313" key="9">
    <source>
        <dbReference type="Proteomes" id="UP000092461"/>
    </source>
</evidence>
<dbReference type="PROSITE" id="PS00678">
    <property type="entry name" value="WD_REPEATS_1"/>
    <property type="match status" value="2"/>
</dbReference>
<dbReference type="PANTHER" id="PTHR19848:SF0">
    <property type="entry name" value="NOTCHLESS PROTEIN HOMOLOG 1"/>
    <property type="match status" value="1"/>
</dbReference>
<dbReference type="PROSITE" id="PS50082">
    <property type="entry name" value="WD_REPEATS_2"/>
    <property type="match status" value="7"/>
</dbReference>
<dbReference type="EnsemblMetazoa" id="LLOJ003923-RA">
    <property type="protein sequence ID" value="LLOJ003923-PA"/>
    <property type="gene ID" value="LLOJ003923"/>
</dbReference>
<dbReference type="SUPFAM" id="SSF50998">
    <property type="entry name" value="Quinoprotein alcohol dehydrogenase-like"/>
    <property type="match status" value="1"/>
</dbReference>
<keyword evidence="2 6" id="KW-0853">WD repeat</keyword>
<dbReference type="VEuPathDB" id="VectorBase:LLONM1_004596"/>
<dbReference type="SMART" id="SM00320">
    <property type="entry name" value="WD40"/>
    <property type="match status" value="8"/>
</dbReference>
<evidence type="ECO:0000313" key="8">
    <source>
        <dbReference type="EnsemblMetazoa" id="LLOJ003923-PA"/>
    </source>
</evidence>
<sequence>MDLEEDLPQTLQVRLVSDTGEEAGPPLDLPTGTTVSQLGLICNALLKNDDPTPFLFFVNEEEIKESLEKTLNLKKTDTENVVDIVYQPQAVFRVRPVTRCTSSMPGHAEAVVSLSFSPDGQHLASGSGDKTLRLWDLNTETPHYTCSGHMQPVLCIAWAPDSSKIASSCQAGQIRVWCPETGKQLGKPLVGHRKFIKCLSWEPYHDNSDCRRIASAGADNDVRIWDVVLGKCEMVISGHTQAVTNVRWGGVGLIYTSSQDRTIKIWRASTGTLCRTLTGHGHWVNCLALSTDYVLRTGPFHPVTEKGKIFRIASASKEELKAAALARFKAVCPDDVESFVSCSDDRTLYLWQSNRTKCITRMTGHQNVVNEVKYSPDVKMIASASFDKSVRLWRAHDGAFICALRGHVQAVYQVAWSADSRLLVSGSKDSTIKVWSVQTKKLAQDLPGHADEVFAVDWAPDGSRVASGGKDKVVKMWAY</sequence>
<dbReference type="InterPro" id="IPR020472">
    <property type="entry name" value="WD40_PAC1"/>
</dbReference>
<feature type="repeat" description="WD" evidence="6">
    <location>
        <begin position="146"/>
        <end position="187"/>
    </location>
</feature>
<dbReference type="Pfam" id="PF00400">
    <property type="entry name" value="WD40"/>
    <property type="match status" value="7"/>
</dbReference>
<evidence type="ECO:0000256" key="4">
    <source>
        <dbReference type="ARBA" id="ARBA00023242"/>
    </source>
</evidence>
<dbReference type="CDD" id="cd00200">
    <property type="entry name" value="WD40"/>
    <property type="match status" value="1"/>
</dbReference>
<feature type="repeat" description="WD" evidence="6">
    <location>
        <begin position="104"/>
        <end position="145"/>
    </location>
</feature>
<dbReference type="PANTHER" id="PTHR19848">
    <property type="entry name" value="WD40 REPEAT PROTEIN"/>
    <property type="match status" value="1"/>
</dbReference>
<dbReference type="Proteomes" id="UP000092461">
    <property type="component" value="Unassembled WGS sequence"/>
</dbReference>
<dbReference type="Gene3D" id="2.130.10.10">
    <property type="entry name" value="YVTN repeat-like/Quinoprotein amine dehydrogenase"/>
    <property type="match status" value="1"/>
</dbReference>
<dbReference type="GO" id="GO:0007219">
    <property type="term" value="P:Notch signaling pathway"/>
    <property type="evidence" value="ECO:0007669"/>
    <property type="project" value="TreeGrafter"/>
</dbReference>
<dbReference type="GO" id="GO:0005730">
    <property type="term" value="C:nucleolus"/>
    <property type="evidence" value="ECO:0007669"/>
    <property type="project" value="UniProtKB-SubCell"/>
</dbReference>
<feature type="repeat" description="WD" evidence="6">
    <location>
        <begin position="189"/>
        <end position="227"/>
    </location>
</feature>
<feature type="repeat" description="WD" evidence="6">
    <location>
        <begin position="446"/>
        <end position="479"/>
    </location>
</feature>
<evidence type="ECO:0000256" key="5">
    <source>
        <dbReference type="ARBA" id="ARBA00061016"/>
    </source>
</evidence>
<dbReference type="GO" id="GO:0000027">
    <property type="term" value="P:ribosomal large subunit assembly"/>
    <property type="evidence" value="ECO:0007669"/>
    <property type="project" value="TreeGrafter"/>
</dbReference>
<feature type="repeat" description="WD" evidence="6">
    <location>
        <begin position="362"/>
        <end position="393"/>
    </location>
</feature>
<evidence type="ECO:0000256" key="6">
    <source>
        <dbReference type="PROSITE-ProRule" id="PRU00221"/>
    </source>
</evidence>
<dbReference type="InterPro" id="IPR012972">
    <property type="entry name" value="NLE"/>
</dbReference>
<dbReference type="EMBL" id="AJWK01012452">
    <property type="status" value="NOT_ANNOTATED_CDS"/>
    <property type="molecule type" value="Genomic_DNA"/>
</dbReference>
<organism evidence="8 9">
    <name type="scientific">Lutzomyia longipalpis</name>
    <name type="common">Sand fly</name>
    <dbReference type="NCBI Taxonomy" id="7200"/>
    <lineage>
        <taxon>Eukaryota</taxon>
        <taxon>Metazoa</taxon>
        <taxon>Ecdysozoa</taxon>
        <taxon>Arthropoda</taxon>
        <taxon>Hexapoda</taxon>
        <taxon>Insecta</taxon>
        <taxon>Pterygota</taxon>
        <taxon>Neoptera</taxon>
        <taxon>Endopterygota</taxon>
        <taxon>Diptera</taxon>
        <taxon>Nematocera</taxon>
        <taxon>Psychodoidea</taxon>
        <taxon>Psychodidae</taxon>
        <taxon>Lutzomyia</taxon>
        <taxon>Lutzomyia</taxon>
    </lineage>
</organism>
<feature type="repeat" description="WD" evidence="6">
    <location>
        <begin position="404"/>
        <end position="445"/>
    </location>
</feature>
<dbReference type="AlphaFoldDB" id="A0A1B0CHL1"/>
<dbReference type="InterPro" id="IPR011047">
    <property type="entry name" value="Quinoprotein_ADH-like_sf"/>
</dbReference>
<keyword evidence="9" id="KW-1185">Reference proteome</keyword>
<dbReference type="InterPro" id="IPR015943">
    <property type="entry name" value="WD40/YVTN_repeat-like_dom_sf"/>
</dbReference>
<keyword evidence="4" id="KW-0539">Nucleus</keyword>
<dbReference type="InterPro" id="IPR001632">
    <property type="entry name" value="WD40_G-protein_beta-like"/>
</dbReference>
<dbReference type="PRINTS" id="PR00320">
    <property type="entry name" value="GPROTEINBRPT"/>
</dbReference>
<proteinExistence type="inferred from homology"/>
<evidence type="ECO:0000256" key="2">
    <source>
        <dbReference type="ARBA" id="ARBA00022574"/>
    </source>
</evidence>
<dbReference type="Pfam" id="PF08154">
    <property type="entry name" value="NLE"/>
    <property type="match status" value="1"/>
</dbReference>
<feature type="domain" description="NLE" evidence="7">
    <location>
        <begin position="11"/>
        <end position="71"/>
    </location>
</feature>
<name>A0A1B0CHL1_LUTLO</name>
<evidence type="ECO:0000259" key="7">
    <source>
        <dbReference type="Pfam" id="PF08154"/>
    </source>
</evidence>
<keyword evidence="3" id="KW-0677">Repeat</keyword>
<evidence type="ECO:0000256" key="1">
    <source>
        <dbReference type="ARBA" id="ARBA00004604"/>
    </source>
</evidence>
<dbReference type="FunFam" id="2.130.10.10:FF:000092">
    <property type="entry name" value="notchless protein homolog"/>
    <property type="match status" value="1"/>
</dbReference>
<feature type="repeat" description="WD" evidence="6">
    <location>
        <begin position="236"/>
        <end position="276"/>
    </location>
</feature>
<dbReference type="PRINTS" id="PR00319">
    <property type="entry name" value="GPROTEINB"/>
</dbReference>
<dbReference type="InterPro" id="IPR019775">
    <property type="entry name" value="WD40_repeat_CS"/>
</dbReference>
<evidence type="ECO:0000256" key="3">
    <source>
        <dbReference type="ARBA" id="ARBA00022737"/>
    </source>
</evidence>
<comment type="similarity">
    <text evidence="5">Belongs to the NLE1/RSA4 family.</text>
</comment>
<comment type="subcellular location">
    <subcellularLocation>
        <location evidence="1">Nucleus</location>
        <location evidence="1">Nucleolus</location>
    </subcellularLocation>
</comment>
<accession>A0A1B0CHL1</accession>
<protein>
    <recommendedName>
        <fullName evidence="7">NLE domain-containing protein</fullName>
    </recommendedName>
</protein>
<dbReference type="InterPro" id="IPR001680">
    <property type="entry name" value="WD40_rpt"/>
</dbReference>
<dbReference type="PROSITE" id="PS50294">
    <property type="entry name" value="WD_REPEATS_REGION"/>
    <property type="match status" value="7"/>
</dbReference>